<sequence length="189" mass="20399">MPLPRRYTIPVSDRRWIRDLTEAERLVIWSIRRWASGREHWPLVWREHGKLLGAYHGHATLAALVRYLGAICKDAGRTVGHHAACCPCVGRDEALMLSLAAAAHAGHHGLATAHAATLLSPDGMILADRTRAAIAAGAALAAAMEAAGWPLAYRGDWRVRDIAPAGNRDAAPSISADPPVHTVPRFPRA</sequence>
<evidence type="ECO:0000256" key="1">
    <source>
        <dbReference type="SAM" id="MobiDB-lite"/>
    </source>
</evidence>
<keyword evidence="3" id="KW-1185">Reference proteome</keyword>
<evidence type="ECO:0000313" key="2">
    <source>
        <dbReference type="EMBL" id="MCP1335934.1"/>
    </source>
</evidence>
<name>A0A9J6PCE7_9PROT</name>
<accession>A0A9J6PCE7</accession>
<dbReference type="Proteomes" id="UP001055804">
    <property type="component" value="Unassembled WGS sequence"/>
</dbReference>
<organism evidence="2 3">
    <name type="scientific">Futiania mangrovi</name>
    <dbReference type="NCBI Taxonomy" id="2959716"/>
    <lineage>
        <taxon>Bacteria</taxon>
        <taxon>Pseudomonadati</taxon>
        <taxon>Pseudomonadota</taxon>
        <taxon>Alphaproteobacteria</taxon>
        <taxon>Futianiales</taxon>
        <taxon>Futianiaceae</taxon>
        <taxon>Futiania</taxon>
    </lineage>
</organism>
<comment type="caution">
    <text evidence="2">The sequence shown here is derived from an EMBL/GenBank/DDBJ whole genome shotgun (WGS) entry which is preliminary data.</text>
</comment>
<dbReference type="EMBL" id="JAMZFT010000001">
    <property type="protein sequence ID" value="MCP1335934.1"/>
    <property type="molecule type" value="Genomic_DNA"/>
</dbReference>
<evidence type="ECO:0000313" key="3">
    <source>
        <dbReference type="Proteomes" id="UP001055804"/>
    </source>
</evidence>
<gene>
    <name evidence="2" type="ORF">NJQ99_05885</name>
</gene>
<protein>
    <submittedName>
        <fullName evidence="2">Uncharacterized protein</fullName>
    </submittedName>
</protein>
<feature type="region of interest" description="Disordered" evidence="1">
    <location>
        <begin position="168"/>
        <end position="189"/>
    </location>
</feature>
<proteinExistence type="predicted"/>
<dbReference type="AlphaFoldDB" id="A0A9J6PCE7"/>
<reference evidence="2" key="1">
    <citation type="submission" date="2022-06" db="EMBL/GenBank/DDBJ databases">
        <title>Isolation and Genomics of Futiania mangrovii gen. nov., sp. nov., a Rare and Metabolically-versatile member in the Class Alphaproteobacteria.</title>
        <authorList>
            <person name="Liu L."/>
            <person name="Huang W.-C."/>
            <person name="Pan J."/>
            <person name="Li J."/>
            <person name="Huang Y."/>
            <person name="Du H."/>
            <person name="Liu Y."/>
            <person name="Li M."/>
        </authorList>
    </citation>
    <scope>NUCLEOTIDE SEQUENCE</scope>
    <source>
        <strain evidence="2">FT118</strain>
    </source>
</reference>
<dbReference type="RefSeq" id="WP_269331858.1">
    <property type="nucleotide sequence ID" value="NZ_JAMZFT010000001.1"/>
</dbReference>